<dbReference type="Proteomes" id="UP000228593">
    <property type="component" value="Unassembled WGS sequence"/>
</dbReference>
<evidence type="ECO:0000313" key="2">
    <source>
        <dbReference type="EMBL" id="PIL38797.1"/>
    </source>
</evidence>
<dbReference type="InterPro" id="IPR010281">
    <property type="entry name" value="DUF885"/>
</dbReference>
<reference evidence="2 3" key="1">
    <citation type="submission" date="2017-10" db="EMBL/GenBank/DDBJ databases">
        <title>Massilia psychrophilum sp. nov., a novel purple-pigmented bacterium isolated from Tianshan glacier, Xinjiang Municipality, China.</title>
        <authorList>
            <person name="Wang H."/>
        </authorList>
    </citation>
    <scope>NUCLEOTIDE SEQUENCE [LARGE SCALE GENOMIC DNA]</scope>
    <source>
        <strain evidence="2 3">JCM 30813</strain>
    </source>
</reference>
<dbReference type="EMBL" id="PDOB01000029">
    <property type="protein sequence ID" value="PIL38797.1"/>
    <property type="molecule type" value="Genomic_DNA"/>
</dbReference>
<protein>
    <submittedName>
        <fullName evidence="2">DUF885 domain-containing protein</fullName>
    </submittedName>
</protein>
<evidence type="ECO:0000313" key="3">
    <source>
        <dbReference type="Proteomes" id="UP000228593"/>
    </source>
</evidence>
<feature type="chain" id="PRO_5013822649" evidence="1">
    <location>
        <begin position="17"/>
        <end position="599"/>
    </location>
</feature>
<dbReference type="AlphaFoldDB" id="A0A2G8SYC4"/>
<evidence type="ECO:0000256" key="1">
    <source>
        <dbReference type="SAM" id="SignalP"/>
    </source>
</evidence>
<proteinExistence type="predicted"/>
<dbReference type="PANTHER" id="PTHR33361">
    <property type="entry name" value="GLR0591 PROTEIN"/>
    <property type="match status" value="1"/>
</dbReference>
<dbReference type="OrthoDB" id="9760040at2"/>
<comment type="caution">
    <text evidence="2">The sequence shown here is derived from an EMBL/GenBank/DDBJ whole genome shotgun (WGS) entry which is preliminary data.</text>
</comment>
<feature type="signal peptide" evidence="1">
    <location>
        <begin position="1"/>
        <end position="16"/>
    </location>
</feature>
<sequence length="599" mass="63957">MSLALAASALPQPVLAAGTGAGAATLAVAANQANPAFAAWADRFAADSVRINPQMATATQYFSGAEQDALDRHLTPLTPAQRAKEAAQRAAGLARLKGWTAGSLGDTQRTSAAVMQWALENASANAPFEAYTFGFNQMSGTHVALVQFMTQTQPLRRAADVPAYLARLDQVALRIDEAIVRARAGAAKSLIPPRFIVERAQTQVDTFLKPAAAQNVLVASLAERTAALSDLTPDARAEAIAAATRIVEQRIRPAFARVQALLAQLHPRAGDVAGIARLPGGAAAYARALASSTGTTLSAAQIHAIGLREVARIEAEMDRHLRTLGFADGSVKARMDRLNASLQPAASVDPRAQLLANYSAMVLDAETRSTALFNVRPRAPLAVKREPALTEASAAAHYSMPAPDGSRPGVFWVPLPGPSFKIVGMRTLAYHEAVPGHHFQLAIQQEMTDLPKFRSQRIFGGGSAHSEGWALYAEKLAMENGWYDGDVPGLLGALDAQLFRARRLVVDTGLHAKGWTRQQGIDYGIGAQEVERYVVWPGQACAYMIGMLRIVELREHARTMLGPRFSLPAFNDVVLTTGSVPLDVLAQVLDRWIAAQANA</sequence>
<keyword evidence="3" id="KW-1185">Reference proteome</keyword>
<name>A0A2G8SYC4_9BURK</name>
<organism evidence="2 3">
    <name type="scientific">Massilia psychrophila</name>
    <dbReference type="NCBI Taxonomy" id="1603353"/>
    <lineage>
        <taxon>Bacteria</taxon>
        <taxon>Pseudomonadati</taxon>
        <taxon>Pseudomonadota</taxon>
        <taxon>Betaproteobacteria</taxon>
        <taxon>Burkholderiales</taxon>
        <taxon>Oxalobacteraceae</taxon>
        <taxon>Telluria group</taxon>
        <taxon>Massilia</taxon>
    </lineage>
</organism>
<keyword evidence="1" id="KW-0732">Signal</keyword>
<accession>A0A2G8SYC4</accession>
<dbReference type="PANTHER" id="PTHR33361:SF2">
    <property type="entry name" value="DUF885 DOMAIN-CONTAINING PROTEIN"/>
    <property type="match status" value="1"/>
</dbReference>
<dbReference type="Pfam" id="PF05960">
    <property type="entry name" value="DUF885"/>
    <property type="match status" value="1"/>
</dbReference>
<gene>
    <name evidence="2" type="ORF">CR103_16265</name>
</gene>